<reference evidence="1" key="1">
    <citation type="submission" date="2020-02" db="EMBL/GenBank/DDBJ databases">
        <authorList>
            <person name="Meier V. D."/>
        </authorList>
    </citation>
    <scope>NUCLEOTIDE SEQUENCE</scope>
    <source>
        <strain evidence="1">AVDCRST_MAG58</strain>
    </source>
</reference>
<sequence>GSVPRRRARPQGLRILLLRPQRHDVHPAKDQLNGETLV</sequence>
<feature type="non-terminal residue" evidence="1">
    <location>
        <position position="1"/>
    </location>
</feature>
<dbReference type="EMBL" id="CADCVF010000009">
    <property type="protein sequence ID" value="CAA9445438.1"/>
    <property type="molecule type" value="Genomic_DNA"/>
</dbReference>
<organism evidence="1">
    <name type="scientific">uncultured Rubrobacteraceae bacterium</name>
    <dbReference type="NCBI Taxonomy" id="349277"/>
    <lineage>
        <taxon>Bacteria</taxon>
        <taxon>Bacillati</taxon>
        <taxon>Actinomycetota</taxon>
        <taxon>Rubrobacteria</taxon>
        <taxon>Rubrobacterales</taxon>
        <taxon>Rubrobacteraceae</taxon>
        <taxon>environmental samples</taxon>
    </lineage>
</organism>
<accession>A0A6J4QRY5</accession>
<dbReference type="AlphaFoldDB" id="A0A6J4QRY5"/>
<feature type="non-terminal residue" evidence="1">
    <location>
        <position position="38"/>
    </location>
</feature>
<name>A0A6J4QRY5_9ACTN</name>
<evidence type="ECO:0000313" key="1">
    <source>
        <dbReference type="EMBL" id="CAA9445438.1"/>
    </source>
</evidence>
<gene>
    <name evidence="1" type="ORF">AVDCRST_MAG58-357</name>
</gene>
<proteinExistence type="predicted"/>
<protein>
    <submittedName>
        <fullName evidence="1">Uncharacterized protein</fullName>
    </submittedName>
</protein>